<evidence type="ECO:0000256" key="1">
    <source>
        <dbReference type="SAM" id="MobiDB-lite"/>
    </source>
</evidence>
<reference evidence="2 3" key="1">
    <citation type="submission" date="2016-12" db="EMBL/GenBank/DDBJ databases">
        <title>Marinobacter lutaoensis whole genome sequencing.</title>
        <authorList>
            <person name="Verma A."/>
            <person name="Krishnamurthi S."/>
        </authorList>
    </citation>
    <scope>NUCLEOTIDE SEQUENCE [LARGE SCALE GENOMIC DNA]</scope>
    <source>
        <strain evidence="2 3">T5054</strain>
    </source>
</reference>
<dbReference type="AlphaFoldDB" id="A0A1V2DPB7"/>
<dbReference type="Pfam" id="PF16932">
    <property type="entry name" value="T4SS_TraI"/>
    <property type="match status" value="1"/>
</dbReference>
<feature type="compositionally biased region" description="Polar residues" evidence="1">
    <location>
        <begin position="283"/>
        <end position="293"/>
    </location>
</feature>
<comment type="caution">
    <text evidence="2">The sequence shown here is derived from an EMBL/GenBank/DDBJ whole genome shotgun (WGS) entry which is preliminary data.</text>
</comment>
<evidence type="ECO:0000313" key="2">
    <source>
        <dbReference type="EMBL" id="ONF42493.1"/>
    </source>
</evidence>
<evidence type="ECO:0000313" key="3">
    <source>
        <dbReference type="Proteomes" id="UP000189339"/>
    </source>
</evidence>
<name>A0A1V2DPB7_9GAMM</name>
<dbReference type="STRING" id="135739.BTO32_14870"/>
<organism evidence="2 3">
    <name type="scientific">Marinobacter lutaoensis</name>
    <dbReference type="NCBI Taxonomy" id="135739"/>
    <lineage>
        <taxon>Bacteria</taxon>
        <taxon>Pseudomonadati</taxon>
        <taxon>Pseudomonadota</taxon>
        <taxon>Gammaproteobacteria</taxon>
        <taxon>Pseudomonadales</taxon>
        <taxon>Marinobacteraceae</taxon>
        <taxon>Marinobacter</taxon>
    </lineage>
</organism>
<proteinExistence type="predicted"/>
<dbReference type="InterPro" id="IPR031618">
    <property type="entry name" value="T4SS_TraI"/>
</dbReference>
<dbReference type="RefSeq" id="WP_076725438.1">
    <property type="nucleotide sequence ID" value="NZ_MSCW01000009.1"/>
</dbReference>
<sequence length="293" mass="33339">MEVPSLDVWIESQQPPIYEEIRQYEAGFGLGSYSDGDPALTNELRHRAIREAAFTFAAQTGLAWRYEKLLAFTKSQEGTLDRIASFSPFVVDKHMLLPSITEIRDRYEISPDDQKLREVKIQYRVDEPPRAITTPPTWRDYLWREFPYPEDPHPKLLPRTPEEKAVWQQAIDEGWKAGLEQAQLSWTNSLNELVQDIRGRITYRILESRQIVQRPIMVGSEPEMTTADGGKVINAGDTVYSVAVPLTFNSLNHWDALWVSLEEHQAQPVFASSDYLGPGNSGTGSSQMPVFGE</sequence>
<feature type="region of interest" description="Disordered" evidence="1">
    <location>
        <begin position="272"/>
        <end position="293"/>
    </location>
</feature>
<dbReference type="OrthoDB" id="7992122at2"/>
<evidence type="ECO:0008006" key="4">
    <source>
        <dbReference type="Google" id="ProtNLM"/>
    </source>
</evidence>
<protein>
    <recommendedName>
        <fullName evidence="4">Type IV secretion system protein DotC</fullName>
    </recommendedName>
</protein>
<gene>
    <name evidence="2" type="ORF">BTO32_14870</name>
</gene>
<dbReference type="EMBL" id="MSCW01000009">
    <property type="protein sequence ID" value="ONF42493.1"/>
    <property type="molecule type" value="Genomic_DNA"/>
</dbReference>
<keyword evidence="3" id="KW-1185">Reference proteome</keyword>
<accession>A0A1V2DPB7</accession>
<dbReference type="Proteomes" id="UP000189339">
    <property type="component" value="Unassembled WGS sequence"/>
</dbReference>